<keyword evidence="6" id="KW-0067">ATP-binding</keyword>
<feature type="domain" description="RecF/RecN/SMC N-terminal" evidence="10">
    <location>
        <begin position="1"/>
        <end position="504"/>
    </location>
</feature>
<dbReference type="KEGG" id="rbu:PG1C_09530"/>
<dbReference type="Pfam" id="PF02463">
    <property type="entry name" value="SMC_N"/>
    <property type="match status" value="1"/>
</dbReference>
<dbReference type="GO" id="GO:0043590">
    <property type="term" value="C:bacterial nucleoid"/>
    <property type="evidence" value="ECO:0007669"/>
    <property type="project" value="TreeGrafter"/>
</dbReference>
<proteinExistence type="inferred from homology"/>
<dbReference type="EMBL" id="CP010554">
    <property type="protein sequence ID" value="AJP48616.1"/>
    <property type="molecule type" value="Genomic_DNA"/>
</dbReference>
<dbReference type="PANTHER" id="PTHR11059">
    <property type="entry name" value="DNA REPAIR PROTEIN RECN"/>
    <property type="match status" value="1"/>
</dbReference>
<evidence type="ECO:0000256" key="4">
    <source>
        <dbReference type="ARBA" id="ARBA00022741"/>
    </source>
</evidence>
<keyword evidence="5 9" id="KW-0227">DNA damage</keyword>
<evidence type="ECO:0000256" key="8">
    <source>
        <dbReference type="ARBA" id="ARBA00033408"/>
    </source>
</evidence>
<evidence type="ECO:0000256" key="2">
    <source>
        <dbReference type="ARBA" id="ARBA00009441"/>
    </source>
</evidence>
<name>A0A0C5JMP0_9PROT</name>
<dbReference type="GO" id="GO:0005524">
    <property type="term" value="F:ATP binding"/>
    <property type="evidence" value="ECO:0007669"/>
    <property type="project" value="UniProtKB-KW"/>
</dbReference>
<evidence type="ECO:0000313" key="12">
    <source>
        <dbReference type="Proteomes" id="UP000061603"/>
    </source>
</evidence>
<keyword evidence="4" id="KW-0547">Nucleotide-binding</keyword>
<dbReference type="CDD" id="cd03241">
    <property type="entry name" value="ABC_RecN"/>
    <property type="match status" value="2"/>
</dbReference>
<dbReference type="Gene3D" id="3.40.50.300">
    <property type="entry name" value="P-loop containing nucleotide triphosphate hydrolases"/>
    <property type="match status" value="2"/>
</dbReference>
<dbReference type="NCBIfam" id="TIGR00634">
    <property type="entry name" value="recN"/>
    <property type="match status" value="1"/>
</dbReference>
<dbReference type="SUPFAM" id="SSF52540">
    <property type="entry name" value="P-loop containing nucleoside triphosphate hydrolases"/>
    <property type="match status" value="1"/>
</dbReference>
<dbReference type="RefSeq" id="WP_202634602.1">
    <property type="nucleotide sequence ID" value="NZ_CP010554.1"/>
</dbReference>
<dbReference type="FunFam" id="3.40.50.300:FF:000356">
    <property type="entry name" value="DNA repair protein RecN"/>
    <property type="match status" value="1"/>
</dbReference>
<evidence type="ECO:0000256" key="1">
    <source>
        <dbReference type="ARBA" id="ARBA00003618"/>
    </source>
</evidence>
<dbReference type="GO" id="GO:0006310">
    <property type="term" value="P:DNA recombination"/>
    <property type="evidence" value="ECO:0007669"/>
    <property type="project" value="InterPro"/>
</dbReference>
<dbReference type="PANTHER" id="PTHR11059:SF0">
    <property type="entry name" value="DNA REPAIR PROTEIN RECN"/>
    <property type="match status" value="1"/>
</dbReference>
<keyword evidence="12" id="KW-1185">Reference proteome</keyword>
<evidence type="ECO:0000313" key="11">
    <source>
        <dbReference type="EMBL" id="AJP48616.1"/>
    </source>
</evidence>
<protein>
    <recommendedName>
        <fullName evidence="3 9">DNA repair protein RecN</fullName>
    </recommendedName>
    <alternativeName>
        <fullName evidence="8 9">Recombination protein N</fullName>
    </alternativeName>
</protein>
<dbReference type="STRING" id="1565605.PG1C_09530"/>
<dbReference type="InterPro" id="IPR027417">
    <property type="entry name" value="P-loop_NTPase"/>
</dbReference>
<organism evidence="11 12">
    <name type="scientific">Rugosibacter aromaticivorans</name>
    <dbReference type="NCBI Taxonomy" id="1565605"/>
    <lineage>
        <taxon>Bacteria</taxon>
        <taxon>Pseudomonadati</taxon>
        <taxon>Pseudomonadota</taxon>
        <taxon>Betaproteobacteria</taxon>
        <taxon>Nitrosomonadales</taxon>
        <taxon>Sterolibacteriaceae</taxon>
        <taxon>Rugosibacter</taxon>
    </lineage>
</organism>
<dbReference type="AlphaFoldDB" id="A0A0C5JMP0"/>
<evidence type="ECO:0000256" key="6">
    <source>
        <dbReference type="ARBA" id="ARBA00022840"/>
    </source>
</evidence>
<evidence type="ECO:0000256" key="9">
    <source>
        <dbReference type="PIRNR" id="PIRNR003128"/>
    </source>
</evidence>
<dbReference type="PIRSF" id="PIRSF003128">
    <property type="entry name" value="RecN"/>
    <property type="match status" value="1"/>
</dbReference>
<gene>
    <name evidence="11" type="ORF">PG1C_09530</name>
</gene>
<dbReference type="PATRIC" id="fig|1565605.3.peg.2031"/>
<dbReference type="HOGENOM" id="CLU_018297_3_1_4"/>
<dbReference type="FunFam" id="3.40.50.300:FF:000319">
    <property type="entry name" value="DNA repair protein RecN"/>
    <property type="match status" value="1"/>
</dbReference>
<evidence type="ECO:0000256" key="7">
    <source>
        <dbReference type="ARBA" id="ARBA00023204"/>
    </source>
</evidence>
<comment type="function">
    <text evidence="1 9">May be involved in recombinational repair of damaged DNA.</text>
</comment>
<accession>A0A0C5JMP0</accession>
<dbReference type="InterPro" id="IPR004604">
    <property type="entry name" value="DNA_recomb/repair_RecN"/>
</dbReference>
<evidence type="ECO:0000259" key="10">
    <source>
        <dbReference type="Pfam" id="PF02463"/>
    </source>
</evidence>
<keyword evidence="7 9" id="KW-0234">DNA repair</keyword>
<dbReference type="GO" id="GO:0006281">
    <property type="term" value="P:DNA repair"/>
    <property type="evidence" value="ECO:0007669"/>
    <property type="project" value="UniProtKB-KW"/>
</dbReference>
<evidence type="ECO:0000256" key="3">
    <source>
        <dbReference type="ARBA" id="ARBA00021315"/>
    </source>
</evidence>
<dbReference type="GO" id="GO:0009432">
    <property type="term" value="P:SOS response"/>
    <property type="evidence" value="ECO:0007669"/>
    <property type="project" value="UniProtKB-ARBA"/>
</dbReference>
<dbReference type="InterPro" id="IPR003395">
    <property type="entry name" value="RecF/RecN/SMC_N"/>
</dbReference>
<evidence type="ECO:0000256" key="5">
    <source>
        <dbReference type="ARBA" id="ARBA00022763"/>
    </source>
</evidence>
<dbReference type="Proteomes" id="UP000061603">
    <property type="component" value="Chromosome"/>
</dbReference>
<reference evidence="11 12" key="1">
    <citation type="journal article" date="2015" name="Genome Announc.">
        <title>Complete Genome Sequence of a Novel Bacterium within the Family Rhodocyclaceae That Degrades Polycyclic Aromatic Hydrocarbons.</title>
        <authorList>
            <person name="Singleton D.R."/>
            <person name="Dickey A.N."/>
            <person name="Scholl E.H."/>
            <person name="Wright F.A."/>
            <person name="Aitken M.D."/>
        </authorList>
    </citation>
    <scope>NUCLEOTIDE SEQUENCE [LARGE SCALE GENOMIC DNA]</scope>
    <source>
        <strain evidence="12">PG1-Ca6</strain>
    </source>
</reference>
<comment type="similarity">
    <text evidence="2 9">Belongs to the RecN family.</text>
</comment>
<sequence length="551" mass="59540">MLQRLIIRDFVIVDQLELEFGHGFGALTGETGAGKSILIDALSLVLGERADASVIRAGTERAEITAEFDVAADSALASWLQTNDFDVTTCLLRRIVDQSGRSRAYINGTAATLGQLREIATFLADIHGQNAHHSLLNTEAQRALLDAHASAQELLRDVATAYSTWRQAREARQVAMTDSEAAARERELLEWQVKELAALAFNAEEWQETETEQRRLGNASALLEAATGALAALDEGETAALSTLQHAGARLNELITVDPALIDAAKLFDSAVIQLEESALALRRYQDRLELDPSRLVELDSRIDTVTQMARKYRVPPLELPALLARLTAQLDELSLRADPVALAEREQATEAAYLAVAEKLSALRTKTAKRLSAAVTAGMQELAMSGGQFDIALEALGEGASFGLESVEFQVAANAGQSLRPLTKVASGGELSRIGLALQVIASQANPVGTLIFDEVDVGIGGRVAEIVGRMLRDLGKTRQVLCVTHLPQVAAQADWQWTIIKETRNGTVVSSVRRLDKESRVAEIARMLGGEKITSTTQRHAAEMLGLTE</sequence>
<dbReference type="NCBIfam" id="NF008121">
    <property type="entry name" value="PRK10869.1"/>
    <property type="match status" value="1"/>
</dbReference>